<protein>
    <submittedName>
        <fullName evidence="1">Uncharacterized protein</fullName>
    </submittedName>
</protein>
<keyword evidence="2" id="KW-1185">Reference proteome</keyword>
<organism evidence="1 2">
    <name type="scientific">Eumeta variegata</name>
    <name type="common">Bagworm moth</name>
    <name type="synonym">Eumeta japonica</name>
    <dbReference type="NCBI Taxonomy" id="151549"/>
    <lineage>
        <taxon>Eukaryota</taxon>
        <taxon>Metazoa</taxon>
        <taxon>Ecdysozoa</taxon>
        <taxon>Arthropoda</taxon>
        <taxon>Hexapoda</taxon>
        <taxon>Insecta</taxon>
        <taxon>Pterygota</taxon>
        <taxon>Neoptera</taxon>
        <taxon>Endopterygota</taxon>
        <taxon>Lepidoptera</taxon>
        <taxon>Glossata</taxon>
        <taxon>Ditrysia</taxon>
        <taxon>Tineoidea</taxon>
        <taxon>Psychidae</taxon>
        <taxon>Oiketicinae</taxon>
        <taxon>Eumeta</taxon>
    </lineage>
</organism>
<dbReference type="Proteomes" id="UP000299102">
    <property type="component" value="Unassembled WGS sequence"/>
</dbReference>
<name>A0A4C1UTZ3_EUMVA</name>
<dbReference type="EMBL" id="BGZK01000226">
    <property type="protein sequence ID" value="GBP29905.1"/>
    <property type="molecule type" value="Genomic_DNA"/>
</dbReference>
<evidence type="ECO:0000313" key="1">
    <source>
        <dbReference type="EMBL" id="GBP29905.1"/>
    </source>
</evidence>
<dbReference type="AlphaFoldDB" id="A0A4C1UTZ3"/>
<proteinExistence type="predicted"/>
<sequence length="252" mass="28062">MIRKLLFRLEGLGPSGLHAGPALDVLFETWNICAYIIVSYFFTYPSPYVPADRQTYDTHRCNTMRMHEENRVAVSVVTETETDGLIILPKQEVVQKNFVTQKYSYPTNDCIFSAFSRVLRTPSCVFVSAVALVIRTPGGLVGYNLLQARHAHRPCPGLRICIGEVEQLKIVMSAIEPVTRQNIRHALYLEKKHGVRRSTSRVPRQRIAALGGTVEMASHREGVTYAAAVKPLIINASSHPCPKLQSASNTQG</sequence>
<reference evidence="1 2" key="1">
    <citation type="journal article" date="2019" name="Commun. Biol.">
        <title>The bagworm genome reveals a unique fibroin gene that provides high tensile strength.</title>
        <authorList>
            <person name="Kono N."/>
            <person name="Nakamura H."/>
            <person name="Ohtoshi R."/>
            <person name="Tomita M."/>
            <person name="Numata K."/>
            <person name="Arakawa K."/>
        </authorList>
    </citation>
    <scope>NUCLEOTIDE SEQUENCE [LARGE SCALE GENOMIC DNA]</scope>
</reference>
<accession>A0A4C1UTZ3</accession>
<evidence type="ECO:0000313" key="2">
    <source>
        <dbReference type="Proteomes" id="UP000299102"/>
    </source>
</evidence>
<gene>
    <name evidence="1" type="ORF">EVAR_18385_1</name>
</gene>
<comment type="caution">
    <text evidence="1">The sequence shown here is derived from an EMBL/GenBank/DDBJ whole genome shotgun (WGS) entry which is preliminary data.</text>
</comment>